<evidence type="ECO:0000313" key="7">
    <source>
        <dbReference type="Proteomes" id="UP000248066"/>
    </source>
</evidence>
<dbReference type="RefSeq" id="WP_110517385.1">
    <property type="nucleotide sequence ID" value="NZ_PDOF01000001.1"/>
</dbReference>
<dbReference type="OrthoDB" id="9778912at2"/>
<dbReference type="CDD" id="cd04730">
    <property type="entry name" value="NPD_like"/>
    <property type="match status" value="1"/>
</dbReference>
<sequence>MNRVARLLHIKYPIFQGGMGNISHAELTAAVSNAGGLGTLGAGTMSPEEVEAKIQKVKELTVNPFAVNLPIRVQPFAEDIVRIILDHQVPVVSLSAGNPKLLIPVFKSAGIKVIVVAASVRQAVKAEEAGADIIAAEGYEAAGINSAHETTTMTLIPQISDRISVPLVAAGGIGDGRGLAAAFCLGAEGVQMGTRLIATKEALVHDAYKKAMLDSDDTGTVITGRTTGKIRRLLHTPYAEMLLRKEAEGVTAEEFDRMTDEKRHVTGAIEGKLEEGHLNGGQIAGLVRDIPSVRDLLEEMISQAEETNRRAQTALKLKSVDVTGDKQTK</sequence>
<comment type="function">
    <text evidence="1">Nitronate monooxygenase that uses molecular oxygen to catalyze the oxidative denitrification of alkyl nitronates. Acts on propionate 3-nitronate (P3N), the presumed physiological substrate. Probably functions in the detoxification of P3N, a metabolic poison produced by plants and fungi as a defense mechanism.</text>
</comment>
<protein>
    <recommendedName>
        <fullName evidence="2">Probable nitronate monooxygenase</fullName>
    </recommendedName>
</protein>
<name>A0A2W0HLX3_9BACI</name>
<dbReference type="PANTHER" id="PTHR32332:SF20">
    <property type="entry name" value="2-NITROPROPANE DIOXYGENASE-LIKE PROTEIN"/>
    <property type="match status" value="1"/>
</dbReference>
<organism evidence="6 7">
    <name type="scientific">Alteribacter lacisalsi</name>
    <dbReference type="NCBI Taxonomy" id="2045244"/>
    <lineage>
        <taxon>Bacteria</taxon>
        <taxon>Bacillati</taxon>
        <taxon>Bacillota</taxon>
        <taxon>Bacilli</taxon>
        <taxon>Bacillales</taxon>
        <taxon>Bacillaceae</taxon>
        <taxon>Alteribacter</taxon>
    </lineage>
</organism>
<dbReference type="InterPro" id="IPR004136">
    <property type="entry name" value="NMO"/>
</dbReference>
<evidence type="ECO:0000256" key="1">
    <source>
        <dbReference type="ARBA" id="ARBA00003535"/>
    </source>
</evidence>
<evidence type="ECO:0000256" key="2">
    <source>
        <dbReference type="ARBA" id="ARBA00013457"/>
    </source>
</evidence>
<keyword evidence="5" id="KW-0560">Oxidoreductase</keyword>
<keyword evidence="7" id="KW-1185">Reference proteome</keyword>
<evidence type="ECO:0000256" key="5">
    <source>
        <dbReference type="ARBA" id="ARBA00023002"/>
    </source>
</evidence>
<dbReference type="Gene3D" id="3.20.20.70">
    <property type="entry name" value="Aldolase class I"/>
    <property type="match status" value="1"/>
</dbReference>
<dbReference type="GO" id="GO:0051213">
    <property type="term" value="F:dioxygenase activity"/>
    <property type="evidence" value="ECO:0007669"/>
    <property type="project" value="UniProtKB-KW"/>
</dbReference>
<gene>
    <name evidence="6" type="ORF">CR205_04555</name>
</gene>
<keyword evidence="3" id="KW-0285">Flavoprotein</keyword>
<evidence type="ECO:0000256" key="4">
    <source>
        <dbReference type="ARBA" id="ARBA00022643"/>
    </source>
</evidence>
<proteinExistence type="predicted"/>
<dbReference type="PANTHER" id="PTHR32332">
    <property type="entry name" value="2-NITROPROPANE DIOXYGENASE"/>
    <property type="match status" value="1"/>
</dbReference>
<dbReference type="Pfam" id="PF03060">
    <property type="entry name" value="NMO"/>
    <property type="match status" value="2"/>
</dbReference>
<evidence type="ECO:0000256" key="3">
    <source>
        <dbReference type="ARBA" id="ARBA00022630"/>
    </source>
</evidence>
<reference evidence="6 7" key="1">
    <citation type="submission" date="2017-10" db="EMBL/GenBank/DDBJ databases">
        <title>Bacillus sp. nov., a halophilic bacterium isolated from a Yangshapao Lake.</title>
        <authorList>
            <person name="Wang H."/>
        </authorList>
    </citation>
    <scope>NUCLEOTIDE SEQUENCE [LARGE SCALE GENOMIC DNA]</scope>
    <source>
        <strain evidence="6 7">YSP-3</strain>
    </source>
</reference>
<evidence type="ECO:0000313" key="6">
    <source>
        <dbReference type="EMBL" id="PYZ97869.1"/>
    </source>
</evidence>
<keyword evidence="6" id="KW-0223">Dioxygenase</keyword>
<dbReference type="AlphaFoldDB" id="A0A2W0HLX3"/>
<accession>A0A2W0HLX3</accession>
<dbReference type="Proteomes" id="UP000248066">
    <property type="component" value="Unassembled WGS sequence"/>
</dbReference>
<dbReference type="EMBL" id="PDOF01000001">
    <property type="protein sequence ID" value="PYZ97869.1"/>
    <property type="molecule type" value="Genomic_DNA"/>
</dbReference>
<dbReference type="GO" id="GO:0018580">
    <property type="term" value="F:nitronate monooxygenase activity"/>
    <property type="evidence" value="ECO:0007669"/>
    <property type="project" value="InterPro"/>
</dbReference>
<comment type="caution">
    <text evidence="6">The sequence shown here is derived from an EMBL/GenBank/DDBJ whole genome shotgun (WGS) entry which is preliminary data.</text>
</comment>
<keyword evidence="4" id="KW-0288">FMN</keyword>
<dbReference type="InterPro" id="IPR013785">
    <property type="entry name" value="Aldolase_TIM"/>
</dbReference>
<dbReference type="SUPFAM" id="SSF51412">
    <property type="entry name" value="Inosine monophosphate dehydrogenase (IMPDH)"/>
    <property type="match status" value="1"/>
</dbReference>